<sequence length="757" mass="85674">DRVCSSFDPFPSNVLKYTKMDVPTLMYNLKEEVTCSVCMQLYTRPKQLPCLHIFCLQCLNNLARANALNSMIKCPLCQREVAVPESGTLETLPDCFHMKNLLDILTIKECNTAKVTCGNCEKKSEEASFCFHCGKFWCNDCVNAHNILRENRDHRVLALKDFEDKDFEDVLKTPVFCQKELHDKEILKFYCKECDIPVCQTCVIIEHNKHDVEHVEVIARAIRTNAASKLDAAKELTNTISRHIRDVDERMRLIEYRSKTNKEQIQQMVRFLILMIQKKEKILTAEVENQTKVVQEQLAKSKSELQDMLEKREQSISQIENLVQQSTGVELIRTRAIVDELQQGLLEPPDIPSTTEIDVYSTVFFQNEEVAKTIQELSIGHLDRSATEANQCLVNGVRTASVGLETEIEVITRNFKGEQCYCPGDYFTLQLTSAQDPNINCITDEVKISDRKNGSYTFSFIPSKTGQYLLTIKMNGEKIRELPSIEIRKRSFLPLRFIGEGAFEGKMLNKPWGVTVNKSNHDIIVSDMSNDRIVVFNENGVFSKAFQHFHFKCPNGLFADKEGQIFVCSRLSNKISLFGSNGEYIQSVHGGELLKQPRGISLNAQGNLIVCDAENKCIRFISPEGNILKTVREGGLHMPFDCVFYEDKIFVSDLDAHVIKVFDSTGTFLYEFGGYGTGDGKFIRPAGLAVDKTGHLLVCSTGNHRVQVLTLDGKFVSKFGSHGNKMGQLGRPTNLCVLRSGHIVVCELDNNRLQVFE</sequence>
<dbReference type="InterPro" id="IPR013083">
    <property type="entry name" value="Znf_RING/FYVE/PHD"/>
</dbReference>
<keyword evidence="3" id="KW-0479">Metal-binding</keyword>
<dbReference type="Proteomes" id="UP001159405">
    <property type="component" value="Unassembled WGS sequence"/>
</dbReference>
<reference evidence="12 13" key="1">
    <citation type="submission" date="2022-05" db="EMBL/GenBank/DDBJ databases">
        <authorList>
            <consortium name="Genoscope - CEA"/>
            <person name="William W."/>
        </authorList>
    </citation>
    <scope>NUCLEOTIDE SEQUENCE [LARGE SCALE GENOMIC DNA]</scope>
</reference>
<dbReference type="SUPFAM" id="SSF81296">
    <property type="entry name" value="E set domains"/>
    <property type="match status" value="1"/>
</dbReference>
<dbReference type="SMART" id="SM00184">
    <property type="entry name" value="RING"/>
    <property type="match status" value="1"/>
</dbReference>
<dbReference type="PROSITE" id="PS50119">
    <property type="entry name" value="ZF_BBOX"/>
    <property type="match status" value="2"/>
</dbReference>
<dbReference type="PROSITE" id="PS50089">
    <property type="entry name" value="ZF_RING_2"/>
    <property type="match status" value="1"/>
</dbReference>
<evidence type="ECO:0008006" key="14">
    <source>
        <dbReference type="Google" id="ProtNLM"/>
    </source>
</evidence>
<dbReference type="InterPro" id="IPR011042">
    <property type="entry name" value="6-blade_b-propeller_TolB-like"/>
</dbReference>
<feature type="repeat" description="NHL" evidence="9">
    <location>
        <begin position="669"/>
        <end position="712"/>
    </location>
</feature>
<dbReference type="InterPro" id="IPR027370">
    <property type="entry name" value="Znf-RING_euk"/>
</dbReference>
<dbReference type="SMART" id="SM00557">
    <property type="entry name" value="IG_FLMN"/>
    <property type="match status" value="1"/>
</dbReference>
<organism evidence="12 13">
    <name type="scientific">Porites lobata</name>
    <dbReference type="NCBI Taxonomy" id="104759"/>
    <lineage>
        <taxon>Eukaryota</taxon>
        <taxon>Metazoa</taxon>
        <taxon>Cnidaria</taxon>
        <taxon>Anthozoa</taxon>
        <taxon>Hexacorallia</taxon>
        <taxon>Scleractinia</taxon>
        <taxon>Fungiina</taxon>
        <taxon>Poritidae</taxon>
        <taxon>Porites</taxon>
    </lineage>
</organism>
<comment type="caution">
    <text evidence="12">The sequence shown here is derived from an EMBL/GenBank/DDBJ whole genome shotgun (WGS) entry which is preliminary data.</text>
</comment>
<feature type="domain" description="B box-type" evidence="11">
    <location>
        <begin position="172"/>
        <end position="215"/>
    </location>
</feature>
<evidence type="ECO:0000256" key="3">
    <source>
        <dbReference type="ARBA" id="ARBA00022723"/>
    </source>
</evidence>
<dbReference type="SMART" id="SM00336">
    <property type="entry name" value="BBOX"/>
    <property type="match status" value="2"/>
</dbReference>
<evidence type="ECO:0000256" key="9">
    <source>
        <dbReference type="PROSITE-ProRule" id="PRU00504"/>
    </source>
</evidence>
<feature type="repeat" description="NHL" evidence="9">
    <location>
        <begin position="716"/>
        <end position="757"/>
    </location>
</feature>
<dbReference type="InterPro" id="IPR001298">
    <property type="entry name" value="Filamin/ABP280_rpt"/>
</dbReference>
<dbReference type="PROSITE" id="PS51125">
    <property type="entry name" value="NHL"/>
    <property type="match status" value="4"/>
</dbReference>
<evidence type="ECO:0000256" key="8">
    <source>
        <dbReference type="PROSITE-ProRule" id="PRU00087"/>
    </source>
</evidence>
<evidence type="ECO:0000256" key="6">
    <source>
        <dbReference type="ARBA" id="ARBA00022833"/>
    </source>
</evidence>
<proteinExistence type="inferred from homology"/>
<gene>
    <name evidence="12" type="ORF">PLOB_00000236</name>
</gene>
<dbReference type="InterPro" id="IPR001258">
    <property type="entry name" value="NHL_repeat"/>
</dbReference>
<dbReference type="SUPFAM" id="SSF101898">
    <property type="entry name" value="NHL repeat"/>
    <property type="match status" value="1"/>
</dbReference>
<dbReference type="CDD" id="cd05819">
    <property type="entry name" value="NHL"/>
    <property type="match status" value="1"/>
</dbReference>
<dbReference type="InterPro" id="IPR017868">
    <property type="entry name" value="Filamin/ABP280_repeat-like"/>
</dbReference>
<evidence type="ECO:0000256" key="1">
    <source>
        <dbReference type="ARBA" id="ARBA00008518"/>
    </source>
</evidence>
<evidence type="ECO:0000313" key="12">
    <source>
        <dbReference type="EMBL" id="CAH3032720.1"/>
    </source>
</evidence>
<dbReference type="InterPro" id="IPR017907">
    <property type="entry name" value="Znf_RING_CS"/>
</dbReference>
<keyword evidence="6" id="KW-0862">Zinc</keyword>
<evidence type="ECO:0000259" key="10">
    <source>
        <dbReference type="PROSITE" id="PS50089"/>
    </source>
</evidence>
<evidence type="ECO:0000259" key="11">
    <source>
        <dbReference type="PROSITE" id="PS50119"/>
    </source>
</evidence>
<dbReference type="Pfam" id="PF00630">
    <property type="entry name" value="Filamin"/>
    <property type="match status" value="1"/>
</dbReference>
<evidence type="ECO:0000256" key="7">
    <source>
        <dbReference type="PROSITE-ProRule" id="PRU00024"/>
    </source>
</evidence>
<dbReference type="EMBL" id="CALNXK010000001">
    <property type="protein sequence ID" value="CAH3032720.1"/>
    <property type="molecule type" value="Genomic_DNA"/>
</dbReference>
<feature type="repeat" description="NHL" evidence="9">
    <location>
        <begin position="495"/>
        <end position="539"/>
    </location>
</feature>
<evidence type="ECO:0000256" key="4">
    <source>
        <dbReference type="ARBA" id="ARBA00022737"/>
    </source>
</evidence>
<keyword evidence="2" id="KW-0597">Phosphoprotein</keyword>
<dbReference type="Gene3D" id="2.120.10.30">
    <property type="entry name" value="TolB, C-terminal domain"/>
    <property type="match status" value="2"/>
</dbReference>
<comment type="similarity">
    <text evidence="1">Belongs to the TRIM/RBCC family.</text>
</comment>
<feature type="domain" description="RING-type" evidence="10">
    <location>
        <begin position="35"/>
        <end position="78"/>
    </location>
</feature>
<feature type="repeat" description="NHL" evidence="9">
    <location>
        <begin position="583"/>
        <end position="624"/>
    </location>
</feature>
<dbReference type="Pfam" id="PF00643">
    <property type="entry name" value="zf-B_box"/>
    <property type="match status" value="1"/>
</dbReference>
<keyword evidence="13" id="KW-1185">Reference proteome</keyword>
<dbReference type="InterPro" id="IPR047153">
    <property type="entry name" value="TRIM45/56/19-like"/>
</dbReference>
<protein>
    <recommendedName>
        <fullName evidence="14">E3 ubiquitin-protein ligase TRIM71</fullName>
    </recommendedName>
</protein>
<feature type="domain" description="B box-type" evidence="11">
    <location>
        <begin position="112"/>
        <end position="159"/>
    </location>
</feature>
<dbReference type="Gene3D" id="2.60.40.10">
    <property type="entry name" value="Immunoglobulins"/>
    <property type="match status" value="1"/>
</dbReference>
<evidence type="ECO:0000313" key="13">
    <source>
        <dbReference type="Proteomes" id="UP001159405"/>
    </source>
</evidence>
<dbReference type="PROSITE" id="PS50194">
    <property type="entry name" value="FILAMIN_REPEAT"/>
    <property type="match status" value="1"/>
</dbReference>
<dbReference type="InterPro" id="IPR001841">
    <property type="entry name" value="Znf_RING"/>
</dbReference>
<dbReference type="PANTHER" id="PTHR25462:SF291">
    <property type="entry name" value="E3 UBIQUITIN-PROTEIN LIGASE TRIM45"/>
    <property type="match status" value="1"/>
</dbReference>
<dbReference type="SUPFAM" id="SSF57850">
    <property type="entry name" value="RING/U-box"/>
    <property type="match status" value="1"/>
</dbReference>
<accession>A0ABN8MP48</accession>
<evidence type="ECO:0000256" key="5">
    <source>
        <dbReference type="ARBA" id="ARBA00022771"/>
    </source>
</evidence>
<feature type="repeat" description="Filamin" evidence="8">
    <location>
        <begin position="433"/>
        <end position="483"/>
    </location>
</feature>
<name>A0ABN8MP48_9CNID</name>
<keyword evidence="5 7" id="KW-0863">Zinc-finger</keyword>
<dbReference type="Pfam" id="PF01436">
    <property type="entry name" value="NHL"/>
    <property type="match status" value="4"/>
</dbReference>
<evidence type="ECO:0000256" key="2">
    <source>
        <dbReference type="ARBA" id="ARBA00022553"/>
    </source>
</evidence>
<dbReference type="PROSITE" id="PS00518">
    <property type="entry name" value="ZF_RING_1"/>
    <property type="match status" value="1"/>
</dbReference>
<dbReference type="InterPro" id="IPR013783">
    <property type="entry name" value="Ig-like_fold"/>
</dbReference>
<dbReference type="SUPFAM" id="SSF57845">
    <property type="entry name" value="B-box zinc-binding domain"/>
    <property type="match status" value="1"/>
</dbReference>
<dbReference type="PANTHER" id="PTHR25462">
    <property type="entry name" value="BONUS, ISOFORM C-RELATED"/>
    <property type="match status" value="1"/>
</dbReference>
<dbReference type="Pfam" id="PF13445">
    <property type="entry name" value="zf-RING_UBOX"/>
    <property type="match status" value="1"/>
</dbReference>
<keyword evidence="4" id="KW-0677">Repeat</keyword>
<dbReference type="InterPro" id="IPR014756">
    <property type="entry name" value="Ig_E-set"/>
</dbReference>
<dbReference type="InterPro" id="IPR000315">
    <property type="entry name" value="Znf_B-box"/>
</dbReference>
<feature type="non-terminal residue" evidence="12">
    <location>
        <position position="1"/>
    </location>
</feature>
<dbReference type="Gene3D" id="3.30.40.10">
    <property type="entry name" value="Zinc/RING finger domain, C3HC4 (zinc finger)"/>
    <property type="match status" value="1"/>
</dbReference>
<dbReference type="Gene3D" id="3.30.160.60">
    <property type="entry name" value="Classic Zinc Finger"/>
    <property type="match status" value="1"/>
</dbReference>